<gene>
    <name evidence="10" type="ORF">BC938DRAFT_480899</name>
</gene>
<feature type="transmembrane region" description="Helical" evidence="8">
    <location>
        <begin position="469"/>
        <end position="488"/>
    </location>
</feature>
<dbReference type="Gene3D" id="2.30.38.10">
    <property type="entry name" value="Luciferase, Domain 3"/>
    <property type="match status" value="1"/>
</dbReference>
<comment type="caution">
    <text evidence="10">The sequence shown here is derived from an EMBL/GenBank/DDBJ whole genome shotgun (WGS) entry which is preliminary data.</text>
</comment>
<evidence type="ECO:0000256" key="4">
    <source>
        <dbReference type="ARBA" id="ARBA00022475"/>
    </source>
</evidence>
<dbReference type="InterPro" id="IPR000873">
    <property type="entry name" value="AMP-dep_synth/lig_dom"/>
</dbReference>
<dbReference type="GO" id="GO:0022857">
    <property type="term" value="F:transmembrane transporter activity"/>
    <property type="evidence" value="ECO:0007669"/>
    <property type="project" value="InterPro"/>
</dbReference>
<keyword evidence="5 8" id="KW-0812">Transmembrane</keyword>
<feature type="transmembrane region" description="Helical" evidence="8">
    <location>
        <begin position="439"/>
        <end position="457"/>
    </location>
</feature>
<evidence type="ECO:0000313" key="10">
    <source>
        <dbReference type="EMBL" id="RUS29231.1"/>
    </source>
</evidence>
<dbReference type="NCBIfam" id="TIGR00711">
    <property type="entry name" value="efflux_EmrB"/>
    <property type="match status" value="1"/>
</dbReference>
<dbReference type="PROSITE" id="PS50850">
    <property type="entry name" value="MFS"/>
    <property type="match status" value="1"/>
</dbReference>
<dbReference type="InterPro" id="IPR020846">
    <property type="entry name" value="MFS_dom"/>
</dbReference>
<keyword evidence="4" id="KW-1003">Cell membrane</keyword>
<dbReference type="AlphaFoldDB" id="A0A433QI56"/>
<evidence type="ECO:0000256" key="8">
    <source>
        <dbReference type="SAM" id="Phobius"/>
    </source>
</evidence>
<feature type="transmembrane region" description="Helical" evidence="8">
    <location>
        <begin position="203"/>
        <end position="224"/>
    </location>
</feature>
<dbReference type="GO" id="GO:0005886">
    <property type="term" value="C:plasma membrane"/>
    <property type="evidence" value="ECO:0007669"/>
    <property type="project" value="UniProtKB-SubCell"/>
</dbReference>
<dbReference type="SUPFAM" id="SSF56801">
    <property type="entry name" value="Acetyl-CoA synthetase-like"/>
    <property type="match status" value="2"/>
</dbReference>
<feature type="transmembrane region" description="Helical" evidence="8">
    <location>
        <begin position="106"/>
        <end position="132"/>
    </location>
</feature>
<evidence type="ECO:0000259" key="9">
    <source>
        <dbReference type="PROSITE" id="PS50850"/>
    </source>
</evidence>
<evidence type="ECO:0000256" key="7">
    <source>
        <dbReference type="ARBA" id="ARBA00023136"/>
    </source>
</evidence>
<feature type="transmembrane region" description="Helical" evidence="8">
    <location>
        <begin position="573"/>
        <end position="592"/>
    </location>
</feature>
<dbReference type="EMBL" id="RBNJ01005414">
    <property type="protein sequence ID" value="RUS29231.1"/>
    <property type="molecule type" value="Genomic_DNA"/>
</dbReference>
<feature type="domain" description="Major facilitator superfamily (MFS) profile" evidence="9">
    <location>
        <begin position="109"/>
        <end position="597"/>
    </location>
</feature>
<dbReference type="InterPro" id="IPR011701">
    <property type="entry name" value="MFS"/>
</dbReference>
<dbReference type="CDD" id="cd17502">
    <property type="entry name" value="MFS_Azr1_MDR_like"/>
    <property type="match status" value="1"/>
</dbReference>
<dbReference type="Pfam" id="PF13193">
    <property type="entry name" value="AMP-binding_C"/>
    <property type="match status" value="1"/>
</dbReference>
<evidence type="ECO:0000256" key="3">
    <source>
        <dbReference type="ARBA" id="ARBA00022448"/>
    </source>
</evidence>
<feature type="transmembrane region" description="Helical" evidence="8">
    <location>
        <begin position="236"/>
        <end position="258"/>
    </location>
</feature>
<dbReference type="InterPro" id="IPR004638">
    <property type="entry name" value="EmrB-like"/>
</dbReference>
<dbReference type="PANTHER" id="PTHR23501:SF191">
    <property type="entry name" value="VACUOLAR BASIC AMINO ACID TRANSPORTER 4"/>
    <property type="match status" value="1"/>
</dbReference>
<evidence type="ECO:0000256" key="2">
    <source>
        <dbReference type="ARBA" id="ARBA00008335"/>
    </source>
</evidence>
<organism evidence="10 11">
    <name type="scientific">Jimgerdemannia flammicorona</name>
    <dbReference type="NCBI Taxonomy" id="994334"/>
    <lineage>
        <taxon>Eukaryota</taxon>
        <taxon>Fungi</taxon>
        <taxon>Fungi incertae sedis</taxon>
        <taxon>Mucoromycota</taxon>
        <taxon>Mucoromycotina</taxon>
        <taxon>Endogonomycetes</taxon>
        <taxon>Endogonales</taxon>
        <taxon>Endogonaceae</taxon>
        <taxon>Jimgerdemannia</taxon>
    </lineage>
</organism>
<feature type="transmembrane region" description="Helical" evidence="8">
    <location>
        <begin position="144"/>
        <end position="165"/>
    </location>
</feature>
<dbReference type="Gene3D" id="3.30.300.30">
    <property type="match status" value="1"/>
</dbReference>
<reference evidence="10 11" key="1">
    <citation type="journal article" date="2018" name="New Phytol.">
        <title>Phylogenomics of Endogonaceae and evolution of mycorrhizas within Mucoromycota.</title>
        <authorList>
            <person name="Chang Y."/>
            <person name="Desiro A."/>
            <person name="Na H."/>
            <person name="Sandor L."/>
            <person name="Lipzen A."/>
            <person name="Clum A."/>
            <person name="Barry K."/>
            <person name="Grigoriev I.V."/>
            <person name="Martin F.M."/>
            <person name="Stajich J.E."/>
            <person name="Smith M.E."/>
            <person name="Bonito G."/>
            <person name="Spatafora J.W."/>
        </authorList>
    </citation>
    <scope>NUCLEOTIDE SEQUENCE [LARGE SCALE GENOMIC DNA]</scope>
    <source>
        <strain evidence="10 11">AD002</strain>
    </source>
</reference>
<proteinExistence type="inferred from homology"/>
<accession>A0A433QI56</accession>
<comment type="subcellular location">
    <subcellularLocation>
        <location evidence="1">Cell membrane</location>
        <topology evidence="1">Multi-pass membrane protein</topology>
    </subcellularLocation>
</comment>
<evidence type="ECO:0000256" key="6">
    <source>
        <dbReference type="ARBA" id="ARBA00022989"/>
    </source>
</evidence>
<keyword evidence="7 8" id="KW-0472">Membrane</keyword>
<dbReference type="InterPro" id="IPR042099">
    <property type="entry name" value="ANL_N_sf"/>
</dbReference>
<dbReference type="Pfam" id="PF00501">
    <property type="entry name" value="AMP-binding"/>
    <property type="match status" value="2"/>
</dbReference>
<feature type="transmembrane region" description="Helical" evidence="8">
    <location>
        <begin position="373"/>
        <end position="393"/>
    </location>
</feature>
<dbReference type="Gene3D" id="1.20.1250.20">
    <property type="entry name" value="MFS general substrate transporter like domains"/>
    <property type="match status" value="1"/>
</dbReference>
<keyword evidence="3" id="KW-0813">Transport</keyword>
<dbReference type="PRINTS" id="PR01036">
    <property type="entry name" value="TCRTETB"/>
</dbReference>
<keyword evidence="11" id="KW-1185">Reference proteome</keyword>
<evidence type="ECO:0000256" key="1">
    <source>
        <dbReference type="ARBA" id="ARBA00004651"/>
    </source>
</evidence>
<dbReference type="Gene3D" id="3.40.50.980">
    <property type="match status" value="2"/>
</dbReference>
<feature type="transmembrane region" description="Helical" evidence="8">
    <location>
        <begin position="333"/>
        <end position="352"/>
    </location>
</feature>
<protein>
    <recommendedName>
        <fullName evidence="9">Major facilitator superfamily (MFS) profile domain-containing protein</fullName>
    </recommendedName>
</protein>
<evidence type="ECO:0000313" key="11">
    <source>
        <dbReference type="Proteomes" id="UP000274822"/>
    </source>
</evidence>
<feature type="transmembrane region" description="Helical" evidence="8">
    <location>
        <begin position="177"/>
        <end position="197"/>
    </location>
</feature>
<comment type="similarity">
    <text evidence="2">Belongs to the major facilitator superfamily.</text>
</comment>
<dbReference type="InterPro" id="IPR025110">
    <property type="entry name" value="AMP-bd_C"/>
</dbReference>
<evidence type="ECO:0000256" key="5">
    <source>
        <dbReference type="ARBA" id="ARBA00022692"/>
    </source>
</evidence>
<sequence length="1264" mass="137766">MNSTSEKNHIPDNRRPSETTLYDISLAARIGKETDGMSELHRTTTGRSHVSQNKIEIEDSPAALGQAIFKLNSYHPEENDIEIAESVTGSSNGGEPGNEYLPLKQLLTVFIGLCLALFMSSLDQTIVSVALPTIASEFKASSEIAWVGTAYLLTSTSFQALYGKFSDIFGPIHPHQPTMLFAVAIFLIGSLLCGVATDMTMLIVARAIAGIGGSGLMSCVMIIISDIVPLRERGKYQGLLGGVFSLSSVVGPLLGGVFTDHVNWRWCFYINLPLGAITVVTIIFLLRLRGPTGSWKDKMGRIDYWGTVTLVAAIVLILLPLNWGGSTYEWSDPIIIGLFVAGVVMIIVFICVETFVAKEPIMPISVFKLRNPLAVFIFNFFIGTGFYALIYFLPIYFQVVKGDSATAAGLEMLPFMLGLVFCSVISGGLVSAFGKYRPFIWVGSAVVTVGAGLISTLTEESDRGKQLGFLLIAGLGLGCSMQATLLAAQAAVQRDQLAVVTTLTTFWRSLGGVFGIAIAGSIFNNALATNVVDIVKPLTPAVLEAVKSQGLIRELPEDVKMLVIKAYVKSLDTAFIVAVPFLGIAFLASLFIEFKPLMKRTKGSPPPPMAENPPYSHIPTFPHLSPPFPIQTRLSTMLITSRSPSLQIPLVDVVSYVFSNPQHVPEDKVIMIDGPSEKTVTFGQLVDNAKKVGRGLVKKLDFKRGEVVAVYSPNQVSNFASSRRSSEVDDLVLRTTQTTLLTTSLRPSTQLAYSAVLWGTLAAGGIATTVNPGYTTSEFTFQLVDSRARYIVTTGALLPKVIESAKAAGIPHDNIFLFEDAHDGFRSYTWFLEGITSEESRETVTTVGEDVKSTTALLCYSSGTTGRQKGVELTHYNIVANTIQNIDSFGHSVNPETDIGIATLPFFHCYALVHILHFFTVLGMKFVVLPQFTLPEFLNLIQKYRITYLPIIPPICLALARHPSTKDYDLSSVRLITSAAAPLGKELQAEVANKLKCIAVQVRFRAWFVGEAEMGFFRGSERLGYGLTETSPLSHFVQSDDVVLGSVGLLVANMEAKIIGPDGKSLGPNQDGEILLRGPNVMKGYLNNIQATRETIDANGFLHTGEDCWDRGLSFVHQEDRKANWVPGRACRYFFKDQHAIAPSSPTYQYHLTSKSHPFAELESLLYQHPLVADAAVVPRYQASQATEVPLAFVVLKAGAQASPDVARQIEEYVAAKVANHKRLRGGVRFTTEIPKSVSGKILRRILRDAVKEEDEKEAVKAKL</sequence>
<dbReference type="FunFam" id="1.20.1250.20:FF:000196">
    <property type="entry name" value="MFS toxin efflux pump (AflT)"/>
    <property type="match status" value="1"/>
</dbReference>
<dbReference type="Proteomes" id="UP000274822">
    <property type="component" value="Unassembled WGS sequence"/>
</dbReference>
<feature type="transmembrane region" description="Helical" evidence="8">
    <location>
        <begin position="413"/>
        <end position="432"/>
    </location>
</feature>
<keyword evidence="6 8" id="KW-1133">Transmembrane helix</keyword>
<dbReference type="Gene3D" id="1.20.1720.10">
    <property type="entry name" value="Multidrug resistance protein D"/>
    <property type="match status" value="1"/>
</dbReference>
<dbReference type="FunFam" id="1.20.1720.10:FF:000013">
    <property type="entry name" value="Related to multidrug resistance proteins"/>
    <property type="match status" value="1"/>
</dbReference>
<dbReference type="InterPro" id="IPR036259">
    <property type="entry name" value="MFS_trans_sf"/>
</dbReference>
<feature type="transmembrane region" description="Helical" evidence="8">
    <location>
        <begin position="270"/>
        <end position="290"/>
    </location>
</feature>
<dbReference type="Gene3D" id="3.40.50.12780">
    <property type="entry name" value="N-terminal domain of ligase-like"/>
    <property type="match status" value="1"/>
</dbReference>
<dbReference type="InterPro" id="IPR045851">
    <property type="entry name" value="AMP-bd_C_sf"/>
</dbReference>
<dbReference type="SUPFAM" id="SSF103473">
    <property type="entry name" value="MFS general substrate transporter"/>
    <property type="match status" value="1"/>
</dbReference>
<dbReference type="PANTHER" id="PTHR23501">
    <property type="entry name" value="MAJOR FACILITATOR SUPERFAMILY"/>
    <property type="match status" value="1"/>
</dbReference>
<feature type="transmembrane region" description="Helical" evidence="8">
    <location>
        <begin position="302"/>
        <end position="321"/>
    </location>
</feature>
<name>A0A433QI56_9FUNG</name>
<feature type="transmembrane region" description="Helical" evidence="8">
    <location>
        <begin position="500"/>
        <end position="523"/>
    </location>
</feature>
<dbReference type="Pfam" id="PF07690">
    <property type="entry name" value="MFS_1"/>
    <property type="match status" value="1"/>
</dbReference>